<evidence type="ECO:0000313" key="3">
    <source>
        <dbReference type="Proteomes" id="UP001497457"/>
    </source>
</evidence>
<gene>
    <name evidence="2" type="ORF">URODEC1_LOCUS114510</name>
</gene>
<sequence length="245" mass="27402">MTRRRTLPELIEDAVGEILLRIPPDSSAYLARASMVCKLWRRVVSDPDFTRRYREFHRLTPLLLGFFHNSDDGGPLFYPTMPACPFPQPRLDCSRWLTLDDDRRLWALDCRHGRVLLCHRDTLNLLVWDPITGSRVEVPGQDIPYVLYAAMVLCAVAGCDHCDCPGGPFLVVFVGTFEGSVHGYVYSSKAGAWGTSVDLGSGYELDPKRGVLIGAHTYFTLRMPAKILKYDLGKDSLSVINLPAG</sequence>
<name>A0ABC9GCW3_9POAL</name>
<dbReference type="PANTHER" id="PTHR32133:SF408">
    <property type="entry name" value="OS07G0120400 PROTEIN"/>
    <property type="match status" value="1"/>
</dbReference>
<dbReference type="InterPro" id="IPR001810">
    <property type="entry name" value="F-box_dom"/>
</dbReference>
<keyword evidence="3" id="KW-1185">Reference proteome</keyword>
<dbReference type="Gene3D" id="1.20.1280.50">
    <property type="match status" value="1"/>
</dbReference>
<evidence type="ECO:0000313" key="2">
    <source>
        <dbReference type="EMBL" id="CAL5091695.1"/>
    </source>
</evidence>
<feature type="domain" description="F-box" evidence="1">
    <location>
        <begin position="9"/>
        <end position="51"/>
    </location>
</feature>
<dbReference type="SUPFAM" id="SSF81383">
    <property type="entry name" value="F-box domain"/>
    <property type="match status" value="1"/>
</dbReference>
<proteinExistence type="predicted"/>
<organism evidence="2 3">
    <name type="scientific">Urochloa decumbens</name>
    <dbReference type="NCBI Taxonomy" id="240449"/>
    <lineage>
        <taxon>Eukaryota</taxon>
        <taxon>Viridiplantae</taxon>
        <taxon>Streptophyta</taxon>
        <taxon>Embryophyta</taxon>
        <taxon>Tracheophyta</taxon>
        <taxon>Spermatophyta</taxon>
        <taxon>Magnoliopsida</taxon>
        <taxon>Liliopsida</taxon>
        <taxon>Poales</taxon>
        <taxon>Poaceae</taxon>
        <taxon>PACMAD clade</taxon>
        <taxon>Panicoideae</taxon>
        <taxon>Panicodae</taxon>
        <taxon>Paniceae</taxon>
        <taxon>Melinidinae</taxon>
        <taxon>Urochloa</taxon>
    </lineage>
</organism>
<protein>
    <recommendedName>
        <fullName evidence="1">F-box domain-containing protein</fullName>
    </recommendedName>
</protein>
<dbReference type="Pfam" id="PF00646">
    <property type="entry name" value="F-box"/>
    <property type="match status" value="1"/>
</dbReference>
<dbReference type="PANTHER" id="PTHR32133">
    <property type="entry name" value="OS07G0120400 PROTEIN"/>
    <property type="match status" value="1"/>
</dbReference>
<reference evidence="2 3" key="2">
    <citation type="submission" date="2024-10" db="EMBL/GenBank/DDBJ databases">
        <authorList>
            <person name="Ryan C."/>
        </authorList>
    </citation>
    <scope>NUCLEOTIDE SEQUENCE [LARGE SCALE GENOMIC DNA]</scope>
</reference>
<dbReference type="AlphaFoldDB" id="A0ABC9GCW3"/>
<dbReference type="EMBL" id="OZ075118">
    <property type="protein sequence ID" value="CAL5091695.1"/>
    <property type="molecule type" value="Genomic_DNA"/>
</dbReference>
<evidence type="ECO:0000259" key="1">
    <source>
        <dbReference type="Pfam" id="PF00646"/>
    </source>
</evidence>
<reference evidence="3" key="1">
    <citation type="submission" date="2024-06" db="EMBL/GenBank/DDBJ databases">
        <authorList>
            <person name="Ryan C."/>
        </authorList>
    </citation>
    <scope>NUCLEOTIDE SEQUENCE [LARGE SCALE GENOMIC DNA]</scope>
</reference>
<accession>A0ABC9GCW3</accession>
<dbReference type="Proteomes" id="UP001497457">
    <property type="component" value="Chromosome 8b"/>
</dbReference>
<dbReference type="InterPro" id="IPR036047">
    <property type="entry name" value="F-box-like_dom_sf"/>
</dbReference>